<feature type="signal peptide" evidence="2">
    <location>
        <begin position="1"/>
        <end position="19"/>
    </location>
</feature>
<feature type="domain" description="DUF6443" evidence="3">
    <location>
        <begin position="34"/>
        <end position="157"/>
    </location>
</feature>
<dbReference type="Gene3D" id="2.180.10.10">
    <property type="entry name" value="RHS repeat-associated core"/>
    <property type="match status" value="1"/>
</dbReference>
<comment type="caution">
    <text evidence="4">The sequence shown here is derived from an EMBL/GenBank/DDBJ whole genome shotgun (WGS) entry which is preliminary data.</text>
</comment>
<keyword evidence="2" id="KW-0732">Signal</keyword>
<evidence type="ECO:0000256" key="2">
    <source>
        <dbReference type="SAM" id="SignalP"/>
    </source>
</evidence>
<dbReference type="EMBL" id="NIPO01000001">
    <property type="protein sequence ID" value="PJR04327.1"/>
    <property type="molecule type" value="Genomic_DNA"/>
</dbReference>
<feature type="chain" id="PRO_5014806082" description="DUF6443 domain-containing protein" evidence="2">
    <location>
        <begin position="20"/>
        <end position="1220"/>
    </location>
</feature>
<dbReference type="Pfam" id="PF20041">
    <property type="entry name" value="DUF6443"/>
    <property type="match status" value="1"/>
</dbReference>
<accession>A0A2M9R647</accession>
<proteinExistence type="predicted"/>
<evidence type="ECO:0000259" key="3">
    <source>
        <dbReference type="Pfam" id="PF20041"/>
    </source>
</evidence>
<feature type="region of interest" description="Disordered" evidence="1">
    <location>
        <begin position="1009"/>
        <end position="1044"/>
    </location>
</feature>
<keyword evidence="5" id="KW-1185">Reference proteome</keyword>
<gene>
    <name evidence="4" type="ORF">CDL10_07105</name>
</gene>
<organism evidence="4 5">
    <name type="scientific">Avrilella dinanensis</name>
    <dbReference type="NCBI Taxonomy" id="2008672"/>
    <lineage>
        <taxon>Bacteria</taxon>
        <taxon>Pseudomonadati</taxon>
        <taxon>Bacteroidota</taxon>
        <taxon>Flavobacteriia</taxon>
        <taxon>Flavobacteriales</taxon>
        <taxon>Flavobacteriaceae</taxon>
        <taxon>Avrilella</taxon>
    </lineage>
</organism>
<protein>
    <recommendedName>
        <fullName evidence="3">DUF6443 domain-containing protein</fullName>
    </recommendedName>
</protein>
<dbReference type="InterPro" id="IPR022385">
    <property type="entry name" value="Rhs_assc_core"/>
</dbReference>
<reference evidence="4 5" key="1">
    <citation type="submission" date="2017-06" db="EMBL/GenBank/DDBJ databases">
        <title>Description of Avrilella dinanensis gen. nov. sp. nov.</title>
        <authorList>
            <person name="Leyer C."/>
            <person name="Sassi M."/>
            <person name="Minet J."/>
            <person name="Kayal S."/>
            <person name="Cattoir V."/>
        </authorList>
    </citation>
    <scope>NUCLEOTIDE SEQUENCE [LARGE SCALE GENOMIC DNA]</scope>
    <source>
        <strain evidence="4 5">UR159</strain>
    </source>
</reference>
<dbReference type="Proteomes" id="UP000231960">
    <property type="component" value="Unassembled WGS sequence"/>
</dbReference>
<evidence type="ECO:0000313" key="4">
    <source>
        <dbReference type="EMBL" id="PJR04327.1"/>
    </source>
</evidence>
<dbReference type="NCBIfam" id="TIGR03696">
    <property type="entry name" value="Rhs_assc_core"/>
    <property type="match status" value="1"/>
</dbReference>
<sequence>MMKKLLTILLLGMISWAYSQNQNHNYIQEKIYLSDQENDEESLTGITYYDGLGRPIQAVQKGASPVDGQDIIKHIEYEPNIGQVKDYLPYAGSGANFATNAKAETLDFYDTSKYQLTTNPYSENRLEASPRQRLLETAEPGNDWAMDASEKHTVRYDYAFNTSRENVRKYTVSSTLNTSRGAYVNTIAENGYYSSNSLSKTVIKNENWKASDGKNNTTEEFKGFDGNIVLKRTYNDGVAHDTYYVYDIYGNLSYVLPPLANGTVTSTTLDKLCYQYLYDEKNRLVEKKLPGKNWEYIVYDKADRIVMTGPVNSPFGDGNTGWLFTKYDAMNRVAYTGYYNGHSVTAANRQLIKDAVDAQSDNNESKTTANQTVDGVAIRYSNTKFPTSSVNLLTVNYYDNYSYPGAPTSFPSIGGVPTVQTVKGLPTGSWTRVVTTAAERKGTTGYVLYNAKYQPLRAYSKNHLNGYTQTDYQVTFAGVPTKATTKHRRTNSGTVLTIVDNYTYDDQLRLTKHTQKTGSQPEQLITENVYDALGTLVTKNVGGLETATDPLQKVDYRYNVRGWLTDINNVPEGLQKLPPFGSIDSKDLFNFKIKYNSTFGGDDDTKAQYNGNISSLAWHTKTDNQVRGYAYDYDHLNRMQYASHLKYFTVTSGVLIIGYNYNRTGQYAEDLSYDKNGNILSLDRYGQEVAGQPIQIDELTYTYDGNRLLKVADGTNNPEGFDDGNSSNDYLYDSMGNLVADKNKKISRIRYNHLNLPTEVTFNTGKINYTYDAAGTRLAKKVEPTSGATITTEYLGGFQYENSELKFFHQPEGFVQNENNQYIYHFIYKDHLGNNRLTYADLNGDGEVTPGEIIEENNYYPFGLKHQGYNELAGDTHKYKFLNREYQPELGLNTIATDYRHYDAALGRFNNMDALSELAPSQTPYRYGFNNPVYWTDPTGLFETEQQANRWMARYSISGSVYSYEGVYWVYSNGVHYYMDGDLLHFYYNVSDGGDGVLDSMVFGSTSGRPVGGAGGSSSSGSSGSPAGNGPGGPSSGAAPGAPGGFSGAGPGGISFGQGMSMIQVGAGTTTGFLTDASAKYANKSFYYQGSVNYSNTIDFSGKYSPNANINVYDKGYKQAIHKITTLRTVTNYVSKGANAAGYIDGINKIGDGQYIEGAHSVGTNYVGVKIGSSLGWGYGVVFTASYTFWEQNLPKSEVYNRLIHGRDSDVYKMRSRHWR</sequence>
<evidence type="ECO:0000256" key="1">
    <source>
        <dbReference type="SAM" id="MobiDB-lite"/>
    </source>
</evidence>
<name>A0A2M9R647_9FLAO</name>
<dbReference type="RefSeq" id="WP_100677887.1">
    <property type="nucleotide sequence ID" value="NZ_NIPO01000001.1"/>
</dbReference>
<dbReference type="OrthoDB" id="2972467at2"/>
<dbReference type="InterPro" id="IPR045619">
    <property type="entry name" value="DUF6443"/>
</dbReference>
<dbReference type="AlphaFoldDB" id="A0A2M9R647"/>
<evidence type="ECO:0000313" key="5">
    <source>
        <dbReference type="Proteomes" id="UP000231960"/>
    </source>
</evidence>